<dbReference type="Gene3D" id="2.30.130.30">
    <property type="entry name" value="Hypothetical protein"/>
    <property type="match status" value="1"/>
</dbReference>
<evidence type="ECO:0000313" key="2">
    <source>
        <dbReference type="Proteomes" id="UP000006732"/>
    </source>
</evidence>
<dbReference type="AlphaFoldDB" id="A0R7V2"/>
<name>A0R7V2_PELPD</name>
<dbReference type="EMBL" id="CP000483">
    <property type="protein sequence ID" value="ABL01345.1"/>
    <property type="molecule type" value="Genomic_DNA"/>
</dbReference>
<dbReference type="CDD" id="cd06554">
    <property type="entry name" value="ASCH_ASC-1_like"/>
    <property type="match status" value="1"/>
</dbReference>
<dbReference type="eggNOG" id="ENOG503347I">
    <property type="taxonomic scope" value="Bacteria"/>
</dbReference>
<keyword evidence="1" id="KW-0614">Plasmid</keyword>
<accession>A0R7V2</accession>
<proteinExistence type="predicted"/>
<dbReference type="OrthoDB" id="359066at2"/>
<geneLocation type="plasmid" evidence="1 2">
    <name>pPRO1</name>
</geneLocation>
<protein>
    <submittedName>
        <fullName evidence="1">Uncharacterized protein</fullName>
    </submittedName>
</protein>
<dbReference type="InterPro" id="IPR015947">
    <property type="entry name" value="PUA-like_sf"/>
</dbReference>
<dbReference type="SUPFAM" id="SSF88697">
    <property type="entry name" value="PUA domain-like"/>
    <property type="match status" value="1"/>
</dbReference>
<gene>
    <name evidence="1" type="ordered locus">Ppro_3755</name>
</gene>
<dbReference type="HOGENOM" id="CLU_1223797_0_0_7"/>
<organism evidence="1 2">
    <name type="scientific">Pelobacter propionicus (strain DSM 2379 / NBRC 103807 / OttBd1)</name>
    <dbReference type="NCBI Taxonomy" id="338966"/>
    <lineage>
        <taxon>Bacteria</taxon>
        <taxon>Pseudomonadati</taxon>
        <taxon>Thermodesulfobacteriota</taxon>
        <taxon>Desulfuromonadia</taxon>
        <taxon>Desulfuromonadales</taxon>
        <taxon>Desulfuromonadaceae</taxon>
        <taxon>Pelobacter</taxon>
    </lineage>
</organism>
<dbReference type="Proteomes" id="UP000006732">
    <property type="component" value="Plasmid pPRO1"/>
</dbReference>
<evidence type="ECO:0000313" key="1">
    <source>
        <dbReference type="EMBL" id="ABL01345.1"/>
    </source>
</evidence>
<sequence>MKALSLWPHWAYLVAVGGKLIETRSWATKHRGPLAICASQIAPRAALHMALNNVEISRFLQGRNMLDRRFPSGCVMAVCELVDCIRITSAFVENLSALELAAGDYTLGRYAWRLDKVNPLRVPLLVRGRQGLYDVSGVCRVCGCTDFSICVERTCDHFWVEPDLCSACARPMVNINAVHSILSDHRLDTLTENLLWQQMKGEKGVKRRSLIGLAAAVVGHGINRIA</sequence>
<keyword evidence="2" id="KW-1185">Reference proteome</keyword>
<dbReference type="KEGG" id="ppd:Ppro_3755"/>
<reference evidence="1 2" key="1">
    <citation type="submission" date="2006-10" db="EMBL/GenBank/DDBJ databases">
        <title>Complete sequence of plasmid pPRO1 of Pelobacter propionicus DSM 2379.</title>
        <authorList>
            <consortium name="US DOE Joint Genome Institute"/>
            <person name="Copeland A."/>
            <person name="Lucas S."/>
            <person name="Lapidus A."/>
            <person name="Barry K."/>
            <person name="Detter J.C."/>
            <person name="Glavina del Rio T."/>
            <person name="Hammon N."/>
            <person name="Israni S."/>
            <person name="Dalin E."/>
            <person name="Tice H."/>
            <person name="Pitluck S."/>
            <person name="Saunders E."/>
            <person name="Brettin T."/>
            <person name="Bruce D."/>
            <person name="Han C."/>
            <person name="Tapia R."/>
            <person name="Schmutz J."/>
            <person name="Larimer F."/>
            <person name="Land M."/>
            <person name="Hauser L."/>
            <person name="Kyrpides N."/>
            <person name="Kim E."/>
            <person name="Lovley D."/>
            <person name="Richardson P."/>
        </authorList>
    </citation>
    <scope>NUCLEOTIDE SEQUENCE [LARGE SCALE GENOMIC DNA]</scope>
    <source>
        <strain evidence="2">DSM 2379 / NBRC 103807 / OttBd1</strain>
        <plasmid evidence="2">Plasmid pPRO1</plasmid>
    </source>
</reference>